<sequence>MPYRDFVSLIHKSTPRDYVARVTERDKAEVAELAVLFDYDYWDGSRQTGYGGYRYDGRWRKVADAMIDTYGLKAGMRVLDVGSGKGFLLHDFAEACPGIEVAGIDISAYAIEHTMETVKSFVQQGSAALLPYPDDHFDLVISINTLHNLYNYDLWAALREIERVSRGSKYICVEGYRNEREKVNLMYWQLTCRAFHTPTEWEFIFEQSGYSGDHEFIFFE</sequence>
<dbReference type="AlphaFoldDB" id="A0A7S9LNX3"/>
<dbReference type="CDD" id="cd02440">
    <property type="entry name" value="AdoMet_MTases"/>
    <property type="match status" value="1"/>
</dbReference>
<dbReference type="Pfam" id="PF13847">
    <property type="entry name" value="Methyltransf_31"/>
    <property type="match status" value="1"/>
</dbReference>
<dbReference type="GO" id="GO:0008168">
    <property type="term" value="F:methyltransferase activity"/>
    <property type="evidence" value="ECO:0007669"/>
    <property type="project" value="UniProtKB-KW"/>
</dbReference>
<keyword evidence="3" id="KW-1185">Reference proteome</keyword>
<proteinExistence type="predicted"/>
<dbReference type="PANTHER" id="PTHR43464">
    <property type="entry name" value="METHYLTRANSFERASE"/>
    <property type="match status" value="1"/>
</dbReference>
<name>A0A7S9LNX3_9RHOB</name>
<dbReference type="Proteomes" id="UP000594800">
    <property type="component" value="Chromosome"/>
</dbReference>
<dbReference type="GO" id="GO:0032259">
    <property type="term" value="P:methylation"/>
    <property type="evidence" value="ECO:0007669"/>
    <property type="project" value="UniProtKB-KW"/>
</dbReference>
<keyword evidence="2" id="KW-0808">Transferase</keyword>
<dbReference type="PANTHER" id="PTHR43464:SF83">
    <property type="entry name" value="MALONYL-[ACYL-CARRIER PROTEIN] O-METHYLTRANSFERASE"/>
    <property type="match status" value="1"/>
</dbReference>
<gene>
    <name evidence="2" type="ORF">I0K15_12360</name>
</gene>
<dbReference type="SUPFAM" id="SSF53335">
    <property type="entry name" value="S-adenosyl-L-methionine-dependent methyltransferases"/>
    <property type="match status" value="1"/>
</dbReference>
<accession>A0A7S9LNX3</accession>
<dbReference type="InterPro" id="IPR025714">
    <property type="entry name" value="Methyltranfer_dom"/>
</dbReference>
<protein>
    <submittedName>
        <fullName evidence="2">Class I SAM-dependent methyltransferase</fullName>
    </submittedName>
</protein>
<evidence type="ECO:0000259" key="1">
    <source>
        <dbReference type="Pfam" id="PF13847"/>
    </source>
</evidence>
<keyword evidence="2" id="KW-0489">Methyltransferase</keyword>
<reference evidence="2 3" key="1">
    <citation type="submission" date="2020-11" db="EMBL/GenBank/DDBJ databases">
        <title>Description of Pontivivens ytuae sp. nov. isolated from deep sea sediment of Mariana Trench.</title>
        <authorList>
            <person name="Wang Z."/>
            <person name="Sun Q.-L."/>
            <person name="Xu X.-D."/>
            <person name="Tang Y.-Z."/>
            <person name="Zhang J."/>
        </authorList>
    </citation>
    <scope>NUCLEOTIDE SEQUENCE [LARGE SCALE GENOMIC DNA]</scope>
    <source>
        <strain evidence="2 3">MT2928</strain>
    </source>
</reference>
<dbReference type="KEGG" id="poz:I0K15_12360"/>
<organism evidence="2 3">
    <name type="scientific">Pontivivens ytuae</name>
    <dbReference type="NCBI Taxonomy" id="2789856"/>
    <lineage>
        <taxon>Bacteria</taxon>
        <taxon>Pseudomonadati</taxon>
        <taxon>Pseudomonadota</taxon>
        <taxon>Alphaproteobacteria</taxon>
        <taxon>Rhodobacterales</taxon>
        <taxon>Paracoccaceae</taxon>
        <taxon>Pontivivens</taxon>
    </lineage>
</organism>
<dbReference type="EMBL" id="CP064942">
    <property type="protein sequence ID" value="QPH52606.1"/>
    <property type="molecule type" value="Genomic_DNA"/>
</dbReference>
<dbReference type="InterPro" id="IPR029063">
    <property type="entry name" value="SAM-dependent_MTases_sf"/>
</dbReference>
<dbReference type="Gene3D" id="3.40.50.150">
    <property type="entry name" value="Vaccinia Virus protein VP39"/>
    <property type="match status" value="1"/>
</dbReference>
<evidence type="ECO:0000313" key="3">
    <source>
        <dbReference type="Proteomes" id="UP000594800"/>
    </source>
</evidence>
<dbReference type="RefSeq" id="WP_196101817.1">
    <property type="nucleotide sequence ID" value="NZ_CP064942.1"/>
</dbReference>
<evidence type="ECO:0000313" key="2">
    <source>
        <dbReference type="EMBL" id="QPH52606.1"/>
    </source>
</evidence>
<feature type="domain" description="Methyltransferase" evidence="1">
    <location>
        <begin position="73"/>
        <end position="183"/>
    </location>
</feature>